<comment type="caution">
    <text evidence="1">The sequence shown here is derived from an EMBL/GenBank/DDBJ whole genome shotgun (WGS) entry which is preliminary data.</text>
</comment>
<evidence type="ECO:0000313" key="2">
    <source>
        <dbReference type="Proteomes" id="UP000828048"/>
    </source>
</evidence>
<evidence type="ECO:0000313" key="1">
    <source>
        <dbReference type="EMBL" id="KAH7859472.1"/>
    </source>
</evidence>
<gene>
    <name evidence="1" type="ORF">Vadar_001549</name>
</gene>
<name>A0ACB7Z1Q1_9ERIC</name>
<protein>
    <submittedName>
        <fullName evidence="1">Uncharacterized protein</fullName>
    </submittedName>
</protein>
<organism evidence="1 2">
    <name type="scientific">Vaccinium darrowii</name>
    <dbReference type="NCBI Taxonomy" id="229202"/>
    <lineage>
        <taxon>Eukaryota</taxon>
        <taxon>Viridiplantae</taxon>
        <taxon>Streptophyta</taxon>
        <taxon>Embryophyta</taxon>
        <taxon>Tracheophyta</taxon>
        <taxon>Spermatophyta</taxon>
        <taxon>Magnoliopsida</taxon>
        <taxon>eudicotyledons</taxon>
        <taxon>Gunneridae</taxon>
        <taxon>Pentapetalae</taxon>
        <taxon>asterids</taxon>
        <taxon>Ericales</taxon>
        <taxon>Ericaceae</taxon>
        <taxon>Vaccinioideae</taxon>
        <taxon>Vaccinieae</taxon>
        <taxon>Vaccinium</taxon>
    </lineage>
</organism>
<sequence length="346" mass="38785">MDILPREIIVNILSRLPIKPLIRCSSVCKYFLSLTLDPYLINSHLNHAASHNEENPSLILNTTVLIGLTHFRSQLHYATQTLANSSCDRIPYFSSFNFNEFRVVGSCNGLLCLLRRNIDGFMFVINPCTGKRIEIPKLLIIRKSVVGMGIGFSPKSNEYKVVKVISGSAAYVFSLSERVWRAVGAPNFKISGDLKSNVCVNGVVHWASYAPSNFIVCFNVADEVFDAIPYPAGAVRQDGFLLAVFSGCLGAIEYEFNNCIHIWVMTHYNVGKSWTRSFTINVNPCSWNCRDVQVLYVLKNGEILILCRNQALYFYDPKTTSFRQPSIPGLPSWFEAVCHVGSLVHP</sequence>
<keyword evidence="2" id="KW-1185">Reference proteome</keyword>
<reference evidence="1 2" key="1">
    <citation type="journal article" date="2021" name="Hortic Res">
        <title>High-quality reference genome and annotation aids understanding of berry development for evergreen blueberry (Vaccinium darrowii).</title>
        <authorList>
            <person name="Yu J."/>
            <person name="Hulse-Kemp A.M."/>
            <person name="Babiker E."/>
            <person name="Staton M."/>
        </authorList>
    </citation>
    <scope>NUCLEOTIDE SEQUENCE [LARGE SCALE GENOMIC DNA]</scope>
    <source>
        <strain evidence="2">cv. NJ 8807/NJ 8810</strain>
        <tissue evidence="1">Young leaf</tissue>
    </source>
</reference>
<dbReference type="Proteomes" id="UP000828048">
    <property type="component" value="Chromosome 4"/>
</dbReference>
<dbReference type="EMBL" id="CM037154">
    <property type="protein sequence ID" value="KAH7859472.1"/>
    <property type="molecule type" value="Genomic_DNA"/>
</dbReference>
<accession>A0ACB7Z1Q1</accession>
<proteinExistence type="predicted"/>